<keyword evidence="2" id="KW-1185">Reference proteome</keyword>
<accession>A0ACB9BR55</accession>
<evidence type="ECO:0000313" key="1">
    <source>
        <dbReference type="EMBL" id="KAI3724389.1"/>
    </source>
</evidence>
<name>A0ACB9BR55_CICIN</name>
<dbReference type="EMBL" id="CM042014">
    <property type="protein sequence ID" value="KAI3724389.1"/>
    <property type="molecule type" value="Genomic_DNA"/>
</dbReference>
<comment type="caution">
    <text evidence="1">The sequence shown here is derived from an EMBL/GenBank/DDBJ whole genome shotgun (WGS) entry which is preliminary data.</text>
</comment>
<reference evidence="2" key="1">
    <citation type="journal article" date="2022" name="Mol. Ecol. Resour.">
        <title>The genomes of chicory, endive, great burdock and yacon provide insights into Asteraceae palaeo-polyploidization history and plant inulin production.</title>
        <authorList>
            <person name="Fan W."/>
            <person name="Wang S."/>
            <person name="Wang H."/>
            <person name="Wang A."/>
            <person name="Jiang F."/>
            <person name="Liu H."/>
            <person name="Zhao H."/>
            <person name="Xu D."/>
            <person name="Zhang Y."/>
        </authorList>
    </citation>
    <scope>NUCLEOTIDE SEQUENCE [LARGE SCALE GENOMIC DNA]</scope>
    <source>
        <strain evidence="2">cv. Punajuju</strain>
    </source>
</reference>
<evidence type="ECO:0000313" key="2">
    <source>
        <dbReference type="Proteomes" id="UP001055811"/>
    </source>
</evidence>
<dbReference type="Proteomes" id="UP001055811">
    <property type="component" value="Linkage Group LG06"/>
</dbReference>
<sequence length="100" mass="11999">MLQGTGEIDLEKRGQHWGMMVWSSPDDWKRNMETIVRWSPYSSEEGLLQQIDFEKRGQHWGMMVRSSPDDWKRNMETIVRWSPYSSEEGLLQQVMLLFYL</sequence>
<gene>
    <name evidence="1" type="ORF">L2E82_36163</name>
</gene>
<reference evidence="1 2" key="2">
    <citation type="journal article" date="2022" name="Mol. Ecol. Resour.">
        <title>The genomes of chicory, endive, great burdock and yacon provide insights into Asteraceae paleo-polyploidization history and plant inulin production.</title>
        <authorList>
            <person name="Fan W."/>
            <person name="Wang S."/>
            <person name="Wang H."/>
            <person name="Wang A."/>
            <person name="Jiang F."/>
            <person name="Liu H."/>
            <person name="Zhao H."/>
            <person name="Xu D."/>
            <person name="Zhang Y."/>
        </authorList>
    </citation>
    <scope>NUCLEOTIDE SEQUENCE [LARGE SCALE GENOMIC DNA]</scope>
    <source>
        <strain evidence="2">cv. Punajuju</strain>
        <tissue evidence="1">Leaves</tissue>
    </source>
</reference>
<organism evidence="1 2">
    <name type="scientific">Cichorium intybus</name>
    <name type="common">Chicory</name>
    <dbReference type="NCBI Taxonomy" id="13427"/>
    <lineage>
        <taxon>Eukaryota</taxon>
        <taxon>Viridiplantae</taxon>
        <taxon>Streptophyta</taxon>
        <taxon>Embryophyta</taxon>
        <taxon>Tracheophyta</taxon>
        <taxon>Spermatophyta</taxon>
        <taxon>Magnoliopsida</taxon>
        <taxon>eudicotyledons</taxon>
        <taxon>Gunneridae</taxon>
        <taxon>Pentapetalae</taxon>
        <taxon>asterids</taxon>
        <taxon>campanulids</taxon>
        <taxon>Asterales</taxon>
        <taxon>Asteraceae</taxon>
        <taxon>Cichorioideae</taxon>
        <taxon>Cichorieae</taxon>
        <taxon>Cichoriinae</taxon>
        <taxon>Cichorium</taxon>
    </lineage>
</organism>
<protein>
    <submittedName>
        <fullName evidence="1">Uncharacterized protein</fullName>
    </submittedName>
</protein>
<proteinExistence type="predicted"/>